<evidence type="ECO:0000313" key="1">
    <source>
        <dbReference type="EMBL" id="CAB4185210.1"/>
    </source>
</evidence>
<protein>
    <submittedName>
        <fullName evidence="2">Uncharacterized protein</fullName>
    </submittedName>
</protein>
<evidence type="ECO:0000313" key="2">
    <source>
        <dbReference type="EMBL" id="CAB4193721.1"/>
    </source>
</evidence>
<dbReference type="EMBL" id="LR797076">
    <property type="protein sequence ID" value="CAB4185210.1"/>
    <property type="molecule type" value="Genomic_DNA"/>
</dbReference>
<proteinExistence type="predicted"/>
<accession>A0A6J5RJG1</accession>
<organism evidence="2">
    <name type="scientific">uncultured Caudovirales phage</name>
    <dbReference type="NCBI Taxonomy" id="2100421"/>
    <lineage>
        <taxon>Viruses</taxon>
        <taxon>Duplodnaviria</taxon>
        <taxon>Heunggongvirae</taxon>
        <taxon>Uroviricota</taxon>
        <taxon>Caudoviricetes</taxon>
        <taxon>Peduoviridae</taxon>
        <taxon>Maltschvirus</taxon>
        <taxon>Maltschvirus maltsch</taxon>
    </lineage>
</organism>
<sequence>MRVLVFGSKTYKDYNELIRQVTVLIDDRRHFYPEDKEYTFVHTALPGAENMITEYIGKVEKFMRQKGFKVKEELVRDKSTYSDVSLIESMPDFVLIFGESSRNRQCMRVLEAMEVPYRYIKD</sequence>
<dbReference type="EMBL" id="LR797198">
    <property type="protein sequence ID" value="CAB4193721.1"/>
    <property type="molecule type" value="Genomic_DNA"/>
</dbReference>
<name>A0A6J5RJG1_9CAUD</name>
<gene>
    <name evidence="1" type="ORF">UFOVP1119_14</name>
    <name evidence="2" type="ORF">UFOVP1238_131</name>
</gene>
<reference evidence="2" key="1">
    <citation type="submission" date="2020-05" db="EMBL/GenBank/DDBJ databases">
        <authorList>
            <person name="Chiriac C."/>
            <person name="Salcher M."/>
            <person name="Ghai R."/>
            <person name="Kavagutti S V."/>
        </authorList>
    </citation>
    <scope>NUCLEOTIDE SEQUENCE</scope>
</reference>